<accession>A0A4Z2JHY5</accession>
<organism evidence="1 2">
    <name type="scientific">Liparis tanakae</name>
    <name type="common">Tanaka's snailfish</name>
    <dbReference type="NCBI Taxonomy" id="230148"/>
    <lineage>
        <taxon>Eukaryota</taxon>
        <taxon>Metazoa</taxon>
        <taxon>Chordata</taxon>
        <taxon>Craniata</taxon>
        <taxon>Vertebrata</taxon>
        <taxon>Euteleostomi</taxon>
        <taxon>Actinopterygii</taxon>
        <taxon>Neopterygii</taxon>
        <taxon>Teleostei</taxon>
        <taxon>Neoteleostei</taxon>
        <taxon>Acanthomorphata</taxon>
        <taxon>Eupercaria</taxon>
        <taxon>Perciformes</taxon>
        <taxon>Cottioidei</taxon>
        <taxon>Cottales</taxon>
        <taxon>Liparidae</taxon>
        <taxon>Liparis</taxon>
    </lineage>
</organism>
<dbReference type="Proteomes" id="UP000314294">
    <property type="component" value="Unassembled WGS sequence"/>
</dbReference>
<comment type="caution">
    <text evidence="1">The sequence shown here is derived from an EMBL/GenBank/DDBJ whole genome shotgun (WGS) entry which is preliminary data.</text>
</comment>
<evidence type="ECO:0000313" key="2">
    <source>
        <dbReference type="Proteomes" id="UP000314294"/>
    </source>
</evidence>
<dbReference type="AlphaFoldDB" id="A0A4Z2JHY5"/>
<evidence type="ECO:0000313" key="1">
    <source>
        <dbReference type="EMBL" id="TNN89531.1"/>
    </source>
</evidence>
<sequence>MCEKFHLQQMRLIPVVEEGWRGGGVEREAGRRAAARPPTACWEKELEPGAELEGSTEARRDSSVFVNPRLALLQQQTDQRIIDKPLSCG</sequence>
<proteinExistence type="predicted"/>
<gene>
    <name evidence="1" type="ORF">EYF80_000134</name>
</gene>
<reference evidence="1 2" key="1">
    <citation type="submission" date="2019-03" db="EMBL/GenBank/DDBJ databases">
        <title>First draft genome of Liparis tanakae, snailfish: a comprehensive survey of snailfish specific genes.</title>
        <authorList>
            <person name="Kim W."/>
            <person name="Song I."/>
            <person name="Jeong J.-H."/>
            <person name="Kim D."/>
            <person name="Kim S."/>
            <person name="Ryu S."/>
            <person name="Song J.Y."/>
            <person name="Lee S.K."/>
        </authorList>
    </citation>
    <scope>NUCLEOTIDE SEQUENCE [LARGE SCALE GENOMIC DNA]</scope>
    <source>
        <tissue evidence="1">Muscle</tissue>
    </source>
</reference>
<protein>
    <submittedName>
        <fullName evidence="1">Uncharacterized protein</fullName>
    </submittedName>
</protein>
<name>A0A4Z2JHY5_9TELE</name>
<dbReference type="EMBL" id="SRLO01000001">
    <property type="protein sequence ID" value="TNN89531.1"/>
    <property type="molecule type" value="Genomic_DNA"/>
</dbReference>
<keyword evidence="2" id="KW-1185">Reference proteome</keyword>